<sequence length="51" mass="5781">MSMLNGKKGKPRYIKASASPKTGKTREKAGKKIPMNRSKRRSAHTRFQSTF</sequence>
<dbReference type="Proteomes" id="UP000008064">
    <property type="component" value="Unassembled WGS sequence"/>
</dbReference>
<evidence type="ECO:0000256" key="1">
    <source>
        <dbReference type="SAM" id="MobiDB-lite"/>
    </source>
</evidence>
<dbReference type="EMBL" id="GL945445">
    <property type="protein sequence ID" value="EGO18910.1"/>
    <property type="molecule type" value="Genomic_DNA"/>
</dbReference>
<dbReference type="KEGG" id="sla:SERLADRAFT_374663"/>
<reference evidence="2" key="1">
    <citation type="submission" date="2011-04" db="EMBL/GenBank/DDBJ databases">
        <title>Evolution of plant cell wall degrading machinery underlies the functional diversity of forest fungi.</title>
        <authorList>
            <consortium name="US DOE Joint Genome Institute (JGI-PGF)"/>
            <person name="Eastwood D.C."/>
            <person name="Floudas D."/>
            <person name="Binder M."/>
            <person name="Majcherczyk A."/>
            <person name="Schneider P."/>
            <person name="Aerts A."/>
            <person name="Asiegbu F.O."/>
            <person name="Baker S.E."/>
            <person name="Barry K."/>
            <person name="Bendiksby M."/>
            <person name="Blumentritt M."/>
            <person name="Coutinho P.M."/>
            <person name="Cullen D."/>
            <person name="Cullen D."/>
            <person name="Gathman A."/>
            <person name="Goodell B."/>
            <person name="Henrissat B."/>
            <person name="Ihrmark K."/>
            <person name="Kauserud H."/>
            <person name="Kohler A."/>
            <person name="LaButti K."/>
            <person name="Lapidus A."/>
            <person name="Lavin J.L."/>
            <person name="Lee Y.-H."/>
            <person name="Lindquist E."/>
            <person name="Lilly W."/>
            <person name="Lucas S."/>
            <person name="Morin E."/>
            <person name="Murat C."/>
            <person name="Oguiza J.A."/>
            <person name="Park J."/>
            <person name="Pisabarro A.G."/>
            <person name="Riley R."/>
            <person name="Rosling A."/>
            <person name="Salamov A."/>
            <person name="Schmidt O."/>
            <person name="Schmutz J."/>
            <person name="Skrede I."/>
            <person name="Stenlid J."/>
            <person name="Wiebenga A."/>
            <person name="Xie X."/>
            <person name="Kues U."/>
            <person name="Hibbett D.S."/>
            <person name="Hoffmeister D."/>
            <person name="Hogberg N."/>
            <person name="Martin F."/>
            <person name="Grigoriev I.V."/>
            <person name="Watkinson S.C."/>
        </authorList>
    </citation>
    <scope>NUCLEOTIDE SEQUENCE</scope>
    <source>
        <strain evidence="2">S7.9</strain>
    </source>
</reference>
<organism>
    <name type="scientific">Serpula lacrymans var. lacrymans (strain S7.9)</name>
    <name type="common">Dry rot fungus</name>
    <dbReference type="NCBI Taxonomy" id="578457"/>
    <lineage>
        <taxon>Eukaryota</taxon>
        <taxon>Fungi</taxon>
        <taxon>Dikarya</taxon>
        <taxon>Basidiomycota</taxon>
        <taxon>Agaricomycotina</taxon>
        <taxon>Agaricomycetes</taxon>
        <taxon>Agaricomycetidae</taxon>
        <taxon>Boletales</taxon>
        <taxon>Coniophorineae</taxon>
        <taxon>Serpulaceae</taxon>
        <taxon>Serpula</taxon>
    </lineage>
</organism>
<dbReference type="HOGENOM" id="CLU_3107874_0_0_1"/>
<feature type="region of interest" description="Disordered" evidence="1">
    <location>
        <begin position="1"/>
        <end position="51"/>
    </location>
</feature>
<dbReference type="AlphaFoldDB" id="F8PD61"/>
<gene>
    <name evidence="2" type="ORF">SERLADRAFT_374663</name>
</gene>
<dbReference type="RefSeq" id="XP_007324134.1">
    <property type="nucleotide sequence ID" value="XM_007324072.1"/>
</dbReference>
<name>F8PD61_SERL9</name>
<proteinExistence type="predicted"/>
<evidence type="ECO:0000313" key="2">
    <source>
        <dbReference type="EMBL" id="EGO18910.1"/>
    </source>
</evidence>
<dbReference type="GeneID" id="18810534"/>
<accession>F8PD61</accession>
<protein>
    <submittedName>
        <fullName evidence="2">Uncharacterized protein</fullName>
    </submittedName>
</protein>